<dbReference type="PIRSF" id="PIRSF026631">
    <property type="entry name" value="UCP026631"/>
    <property type="match status" value="1"/>
</dbReference>
<dbReference type="EMBL" id="LSTQ01000024">
    <property type="protein sequence ID" value="OAH26003.1"/>
    <property type="molecule type" value="Genomic_DNA"/>
</dbReference>
<evidence type="ECO:0000256" key="1">
    <source>
        <dbReference type="SAM" id="Phobius"/>
    </source>
</evidence>
<feature type="transmembrane region" description="Helical" evidence="1">
    <location>
        <begin position="39"/>
        <end position="57"/>
    </location>
</feature>
<proteinExistence type="predicted"/>
<evidence type="ECO:0000259" key="2">
    <source>
        <dbReference type="Pfam" id="PF03703"/>
    </source>
</evidence>
<name>A0A177IB34_9CORY</name>
<keyword evidence="1" id="KW-0812">Transmembrane</keyword>
<keyword evidence="1" id="KW-0472">Membrane</keyword>
<dbReference type="Pfam" id="PF03703">
    <property type="entry name" value="bPH_2"/>
    <property type="match status" value="3"/>
</dbReference>
<dbReference type="OrthoDB" id="3190163at2"/>
<evidence type="ECO:0000313" key="3">
    <source>
        <dbReference type="EMBL" id="OAH26003.1"/>
    </source>
</evidence>
<feature type="transmembrane region" description="Helical" evidence="1">
    <location>
        <begin position="77"/>
        <end position="103"/>
    </location>
</feature>
<evidence type="ECO:0000313" key="4">
    <source>
        <dbReference type="Proteomes" id="UP000076947"/>
    </source>
</evidence>
<keyword evidence="1" id="KW-1133">Transmembrane helix</keyword>
<dbReference type="InterPro" id="IPR014529">
    <property type="entry name" value="UCP026631"/>
</dbReference>
<keyword evidence="4" id="KW-1185">Reference proteome</keyword>
<comment type="caution">
    <text evidence="3">The sequence shown here is derived from an EMBL/GenBank/DDBJ whole genome shotgun (WGS) entry which is preliminary data.</text>
</comment>
<dbReference type="STRING" id="1705.CA21670_02165"/>
<feature type="domain" description="YdbS-like PH" evidence="2">
    <location>
        <begin position="103"/>
        <end position="179"/>
    </location>
</feature>
<reference evidence="4" key="1">
    <citation type="submission" date="2016-02" db="EMBL/GenBank/DDBJ databases">
        <authorList>
            <person name="Kaur G."/>
            <person name="Nair G.R."/>
            <person name="Mayilraj S."/>
        </authorList>
    </citation>
    <scope>NUCLEOTIDE SEQUENCE [LARGE SCALE GENOMIC DNA]</scope>
    <source>
        <strain evidence="4">GA-15</strain>
    </source>
</reference>
<organism evidence="3 4">
    <name type="scientific">Corynebacterium stationis</name>
    <dbReference type="NCBI Taxonomy" id="1705"/>
    <lineage>
        <taxon>Bacteria</taxon>
        <taxon>Bacillati</taxon>
        <taxon>Actinomycetota</taxon>
        <taxon>Actinomycetes</taxon>
        <taxon>Mycobacteriales</taxon>
        <taxon>Corynebacteriaceae</taxon>
        <taxon>Corynebacterium</taxon>
    </lineage>
</organism>
<gene>
    <name evidence="3" type="ORF">AYJ05_00680</name>
</gene>
<sequence length="495" mass="54628">MSHDFEEERSEAPEDVAVIDADAAPADAGYRRVHRLTPLLRFWSVILAMITVFVLQVNLEVLGDIYAFFNDGHLGEAMRGTAIAVGGFILLCLILWFVSGIWWRRLGFKLGEEEISLRRGVLSKSLRSARYDRTQAVDVVENLIARIFGLAAVRVETAGGTSSAIEIAYLKKSEAEDLRLEVLAHVHGVVEAALDDEPEQTNEAQINPDIVPEIPIWRSIAAATLRATTIFTVAFVVVIIVTPVPLSTVVPILVGIVPSVWGLLDSSWRFNAQVNEEENTLNIAYGLADRRRQSIRIERIHGVRITQPLLWRFFGWYEVNVSVAGYGQASGGKQSGSTRILPVGSRDLALTLFERVSDLTAEQIATYAQPEGHTQADFTSPQRAVWSSPLDHTKQAVTLLDDDTIAIAHAGRINRRVTAVTTSHIQELTFKAGPIRQMLRLGTVRFEMVAGPATLAGEDLEFTACVEIMDRLRARKLPAMTSASQPTIAEVEDKE</sequence>
<dbReference type="PANTHER" id="PTHR34473:SF2">
    <property type="entry name" value="UPF0699 TRANSMEMBRANE PROTEIN YDBT"/>
    <property type="match status" value="1"/>
</dbReference>
<dbReference type="AlphaFoldDB" id="A0A177IB34"/>
<feature type="domain" description="YdbS-like PH" evidence="2">
    <location>
        <begin position="400"/>
        <end position="455"/>
    </location>
</feature>
<protein>
    <recommendedName>
        <fullName evidence="2">YdbS-like PH domain-containing protein</fullName>
    </recommendedName>
</protein>
<feature type="domain" description="YdbS-like PH" evidence="2">
    <location>
        <begin position="273"/>
        <end position="328"/>
    </location>
</feature>
<dbReference type="InterPro" id="IPR005182">
    <property type="entry name" value="YdbS-like_PH"/>
</dbReference>
<dbReference type="RefSeq" id="WP_066840300.1">
    <property type="nucleotide sequence ID" value="NZ_CAMNZH010000056.1"/>
</dbReference>
<accession>A0A177IB34</accession>
<dbReference type="Proteomes" id="UP000076947">
    <property type="component" value="Unassembled WGS sequence"/>
</dbReference>
<dbReference type="PANTHER" id="PTHR34473">
    <property type="entry name" value="UPF0699 TRANSMEMBRANE PROTEIN YDBS"/>
    <property type="match status" value="1"/>
</dbReference>